<evidence type="ECO:0000256" key="1">
    <source>
        <dbReference type="SAM" id="MobiDB-lite"/>
    </source>
</evidence>
<name>A0A4P7NIG8_PYROR</name>
<gene>
    <name evidence="2" type="ORF">PoMZ_08775</name>
</gene>
<accession>A0A4P7NIG8</accession>
<dbReference type="EMBL" id="CP034207">
    <property type="protein sequence ID" value="QBZ61817.1"/>
    <property type="molecule type" value="Genomic_DNA"/>
</dbReference>
<evidence type="ECO:0000313" key="2">
    <source>
        <dbReference type="EMBL" id="QBZ61817.1"/>
    </source>
</evidence>
<evidence type="ECO:0000313" key="3">
    <source>
        <dbReference type="Proteomes" id="UP000294847"/>
    </source>
</evidence>
<dbReference type="Proteomes" id="UP000294847">
    <property type="component" value="Chromosome 4"/>
</dbReference>
<dbReference type="AlphaFoldDB" id="A0A4P7NIG8"/>
<reference evidence="2 3" key="1">
    <citation type="journal article" date="2019" name="Mol. Biol. Evol.">
        <title>Blast fungal genomes show frequent chromosomal changes, gene gains and losses, and effector gene turnover.</title>
        <authorList>
            <person name="Gomez Luciano L.B."/>
            <person name="Jason Tsai I."/>
            <person name="Chuma I."/>
            <person name="Tosa Y."/>
            <person name="Chen Y.H."/>
            <person name="Li J.Y."/>
            <person name="Li M.Y."/>
            <person name="Jade Lu M.Y."/>
            <person name="Nakayashiki H."/>
            <person name="Li W.H."/>
        </authorList>
    </citation>
    <scope>NUCLEOTIDE SEQUENCE [LARGE SCALE GENOMIC DNA]</scope>
    <source>
        <strain evidence="2">MZ5-1-6</strain>
    </source>
</reference>
<protein>
    <submittedName>
        <fullName evidence="2">Uncharacterized protein</fullName>
    </submittedName>
</protein>
<sequence length="117" mass="13262">MSPGSSHKLGQQPRTGDQLVTGNLKTSIYQTRYLSPIGPNFDRSMDQTLSRSCVHVYDYQCMDAYLPIYMSAANLLEPRVYSELFRESEAAVFHHETTTKNPDYLLAGPSRMRLNIA</sequence>
<proteinExistence type="predicted"/>
<organism evidence="2 3">
    <name type="scientific">Pyricularia oryzae</name>
    <name type="common">Rice blast fungus</name>
    <name type="synonym">Magnaporthe oryzae</name>
    <dbReference type="NCBI Taxonomy" id="318829"/>
    <lineage>
        <taxon>Eukaryota</taxon>
        <taxon>Fungi</taxon>
        <taxon>Dikarya</taxon>
        <taxon>Ascomycota</taxon>
        <taxon>Pezizomycotina</taxon>
        <taxon>Sordariomycetes</taxon>
        <taxon>Sordariomycetidae</taxon>
        <taxon>Magnaporthales</taxon>
        <taxon>Pyriculariaceae</taxon>
        <taxon>Pyricularia</taxon>
    </lineage>
</organism>
<feature type="region of interest" description="Disordered" evidence="1">
    <location>
        <begin position="1"/>
        <end position="21"/>
    </location>
</feature>